<proteinExistence type="predicted"/>
<evidence type="ECO:0000313" key="1">
    <source>
        <dbReference type="EMBL" id="CEJ62768.1"/>
    </source>
</evidence>
<evidence type="ECO:0000313" key="2">
    <source>
        <dbReference type="Proteomes" id="UP000042958"/>
    </source>
</evidence>
<dbReference type="Proteomes" id="UP000042958">
    <property type="component" value="Unassembled WGS sequence"/>
</dbReference>
<dbReference type="OrthoDB" id="2333384at2759"/>
<keyword evidence="2" id="KW-1185">Reference proteome</keyword>
<gene>
    <name evidence="1" type="ORF">PMG11_11259</name>
</gene>
<evidence type="ECO:0008006" key="3">
    <source>
        <dbReference type="Google" id="ProtNLM"/>
    </source>
</evidence>
<dbReference type="InterPro" id="IPR014752">
    <property type="entry name" value="Arrestin-like_C"/>
</dbReference>
<accession>A0A0F7U1L9</accession>
<sequence length="413" mass="45671">MPRTSRKGSPDLKFDIAAPCGWSYAAGDTIIGSLVRHTPIVTPEATIMLSLLGRVKTKITESKSNNSRTHYRSDALLVKTDRVILSGQPLHLAKGSGAPLCWEFAVDIPTELLQSARQGFTPRTSFVPLDRDHPAHHTLPGSFFSSRDGITVSSSGFIEYYLKAHLRYTYKGSSKTIEAIWPFQLNSPVEGTSEQLSKLNCLSVFQSIQSQRLLPGMQHADLSFKQKTQKLFGSSKVPKLAFNMRIHYPTAIQLDNPQPIPIILEIVPLPDQTSSSIKDQSIVINWVRMCLHQRTSVLAPSNFLTDHAHDDHHSSSANLNLESAFQRLDSPLVMSTGEKGEKKVNIGEMFQLRLRSNAMTSGSRDLISVAPTPDFTTYSIQHTNAIEWKVSYSVVGETETVKTSSALKIIAAD</sequence>
<protein>
    <recommendedName>
        <fullName evidence="3">Arrestin-like N-terminal domain-containing protein</fullName>
    </recommendedName>
</protein>
<reference evidence="2" key="1">
    <citation type="journal article" date="2015" name="Genome Announc.">
        <title>Draft genome sequence of the fungus Penicillium brasilianum MG11.</title>
        <authorList>
            <person name="Horn F."/>
            <person name="Linde J."/>
            <person name="Mattern D.J."/>
            <person name="Walther G."/>
            <person name="Guthke R."/>
            <person name="Brakhage A.A."/>
            <person name="Valiante V."/>
        </authorList>
    </citation>
    <scope>NUCLEOTIDE SEQUENCE [LARGE SCALE GENOMIC DNA]</scope>
    <source>
        <strain evidence="2">MG11</strain>
    </source>
</reference>
<organism evidence="1 2">
    <name type="scientific">Penicillium brasilianum</name>
    <dbReference type="NCBI Taxonomy" id="104259"/>
    <lineage>
        <taxon>Eukaryota</taxon>
        <taxon>Fungi</taxon>
        <taxon>Dikarya</taxon>
        <taxon>Ascomycota</taxon>
        <taxon>Pezizomycotina</taxon>
        <taxon>Eurotiomycetes</taxon>
        <taxon>Eurotiomycetidae</taxon>
        <taxon>Eurotiales</taxon>
        <taxon>Aspergillaceae</taxon>
        <taxon>Penicillium</taxon>
    </lineage>
</organism>
<dbReference type="AlphaFoldDB" id="A0A0F7U1L9"/>
<dbReference type="Gene3D" id="2.60.40.640">
    <property type="match status" value="1"/>
</dbReference>
<dbReference type="EMBL" id="CDHK01000023">
    <property type="protein sequence ID" value="CEJ62768.1"/>
    <property type="molecule type" value="Genomic_DNA"/>
</dbReference>
<name>A0A0F7U1L9_PENBI</name>